<dbReference type="CDD" id="cd06850">
    <property type="entry name" value="biotinyl_domain"/>
    <property type="match status" value="1"/>
</dbReference>
<dbReference type="InterPro" id="IPR050709">
    <property type="entry name" value="Biotin_Carboxyl_Carrier/Decarb"/>
</dbReference>
<dbReference type="PANTHER" id="PTHR45266:SF3">
    <property type="entry name" value="OXALOACETATE DECARBOXYLASE ALPHA CHAIN"/>
    <property type="match status" value="1"/>
</dbReference>
<dbReference type="EMBL" id="JAQMRD010000001">
    <property type="protein sequence ID" value="MDB9221441.1"/>
    <property type="molecule type" value="Genomic_DNA"/>
</dbReference>
<proteinExistence type="predicted"/>
<evidence type="ECO:0000313" key="3">
    <source>
        <dbReference type="EMBL" id="MCG4961313.1"/>
    </source>
</evidence>
<keyword evidence="1" id="KW-0092">Biotin</keyword>
<comment type="caution">
    <text evidence="6">The sequence shown here is derived from an EMBL/GenBank/DDBJ whole genome shotgun (WGS) entry which is preliminary data.</text>
</comment>
<feature type="domain" description="Lipoyl-binding" evidence="2">
    <location>
        <begin position="58"/>
        <end position="140"/>
    </location>
</feature>
<dbReference type="EMBL" id="QRYW01000001">
    <property type="protein sequence ID" value="RGV30531.1"/>
    <property type="molecule type" value="Genomic_DNA"/>
</dbReference>
<dbReference type="FunFam" id="2.40.50.100:FF:000003">
    <property type="entry name" value="Acetyl-CoA carboxylase biotin carboxyl carrier protein"/>
    <property type="match status" value="1"/>
</dbReference>
<reference evidence="4" key="3">
    <citation type="submission" date="2023-01" db="EMBL/GenBank/DDBJ databases">
        <title>Human gut microbiome strain richness.</title>
        <authorList>
            <person name="Chen-Liaw A."/>
        </authorList>
    </citation>
    <scope>NUCLEOTIDE SEQUENCE</scope>
    <source>
        <strain evidence="4">RTP21484st1_B7_RTP21484_190118</strain>
    </source>
</reference>
<evidence type="ECO:0000313" key="8">
    <source>
        <dbReference type="Proteomes" id="UP000283426"/>
    </source>
</evidence>
<organism evidence="6 8">
    <name type="scientific">Odoribacter splanchnicus</name>
    <dbReference type="NCBI Taxonomy" id="28118"/>
    <lineage>
        <taxon>Bacteria</taxon>
        <taxon>Pseudomonadati</taxon>
        <taxon>Bacteroidota</taxon>
        <taxon>Bacteroidia</taxon>
        <taxon>Bacteroidales</taxon>
        <taxon>Odoribacteraceae</taxon>
        <taxon>Odoribacter</taxon>
    </lineage>
</organism>
<dbReference type="Proteomes" id="UP001212263">
    <property type="component" value="Unassembled WGS sequence"/>
</dbReference>
<evidence type="ECO:0000259" key="2">
    <source>
        <dbReference type="PROSITE" id="PS50968"/>
    </source>
</evidence>
<reference evidence="3" key="2">
    <citation type="submission" date="2022-01" db="EMBL/GenBank/DDBJ databases">
        <title>Collection of gut derived symbiotic bacterial strains cultured from healthy donors.</title>
        <authorList>
            <person name="Lin H."/>
            <person name="Kohout C."/>
            <person name="Waligurski E."/>
            <person name="Pamer E.G."/>
        </authorList>
    </citation>
    <scope>NUCLEOTIDE SEQUENCE</scope>
    <source>
        <strain evidence="3">DFI.1.149</strain>
    </source>
</reference>
<protein>
    <submittedName>
        <fullName evidence="6">Acetyl-CoA carboxylase biotin carboxyl carrier protein subunit</fullName>
    </submittedName>
    <submittedName>
        <fullName evidence="3">Biotin/lipoyl-binding protein</fullName>
    </submittedName>
</protein>
<dbReference type="PROSITE" id="PS50968">
    <property type="entry name" value="BIOTINYL_LIPOYL"/>
    <property type="match status" value="1"/>
</dbReference>
<dbReference type="Gene3D" id="2.40.50.100">
    <property type="match status" value="1"/>
</dbReference>
<reference evidence="8 9" key="1">
    <citation type="submission" date="2018-08" db="EMBL/GenBank/DDBJ databases">
        <title>A genome reference for cultivated species of the human gut microbiota.</title>
        <authorList>
            <person name="Zou Y."/>
            <person name="Xue W."/>
            <person name="Luo G."/>
        </authorList>
    </citation>
    <scope>NUCLEOTIDE SEQUENCE [LARGE SCALE GENOMIC DNA]</scope>
    <source>
        <strain evidence="6 8">AF14-6AC</strain>
        <strain evidence="5 9">AF16-14</strain>
        <strain evidence="7 10">OF03-11</strain>
    </source>
</reference>
<name>A0A1Y3ZFH5_9BACT</name>
<dbReference type="Proteomes" id="UP000283426">
    <property type="component" value="Unassembled WGS sequence"/>
</dbReference>
<dbReference type="EMBL" id="QRYC01000004">
    <property type="protein sequence ID" value="RGU57813.1"/>
    <property type="molecule type" value="Genomic_DNA"/>
</dbReference>
<dbReference type="PANTHER" id="PTHR45266">
    <property type="entry name" value="OXALOACETATE DECARBOXYLASE ALPHA CHAIN"/>
    <property type="match status" value="1"/>
</dbReference>
<evidence type="ECO:0000313" key="9">
    <source>
        <dbReference type="Proteomes" id="UP000284243"/>
    </source>
</evidence>
<dbReference type="EMBL" id="JAKNDN010000033">
    <property type="protein sequence ID" value="MCG4961313.1"/>
    <property type="molecule type" value="Genomic_DNA"/>
</dbReference>
<gene>
    <name evidence="6" type="ORF">DWW24_00180</name>
    <name evidence="5" type="ORF">DWW57_04790</name>
    <name evidence="7" type="ORF">DXA53_05745</name>
    <name evidence="3" type="ORF">L0P03_15875</name>
    <name evidence="4" type="ORF">PN645_00295</name>
</gene>
<evidence type="ECO:0000313" key="5">
    <source>
        <dbReference type="EMBL" id="RGU57813.1"/>
    </source>
</evidence>
<evidence type="ECO:0000313" key="10">
    <source>
        <dbReference type="Proteomes" id="UP000284434"/>
    </source>
</evidence>
<dbReference type="RefSeq" id="WP_013611338.1">
    <property type="nucleotide sequence ID" value="NZ_BAABYK010000001.1"/>
</dbReference>
<dbReference type="Proteomes" id="UP000284243">
    <property type="component" value="Unassembled WGS sequence"/>
</dbReference>
<dbReference type="PROSITE" id="PS00188">
    <property type="entry name" value="BIOTIN"/>
    <property type="match status" value="1"/>
</dbReference>
<dbReference type="Pfam" id="PF00364">
    <property type="entry name" value="Biotin_lipoyl"/>
    <property type="match status" value="1"/>
</dbReference>
<dbReference type="InterPro" id="IPR000089">
    <property type="entry name" value="Biotin_lipoyl"/>
</dbReference>
<dbReference type="OMA" id="PRPKIGH"/>
<accession>A0A1Y3ZFH5</accession>
<evidence type="ECO:0000313" key="6">
    <source>
        <dbReference type="EMBL" id="RGV30531.1"/>
    </source>
</evidence>
<dbReference type="InterPro" id="IPR001882">
    <property type="entry name" value="Biotin_BS"/>
</dbReference>
<sequence>MNKFKITIDGNNYDVTVNLTDHHKANVEVNGISYDVSYESKNTVAAPIRKSTAPGTPQVHVSAPAAAASSATSIKAPLPGTIMTINVKVGDQVKRGDTLVVMEAMKMENNIMANKDGQVKAIHVTVGQTVVQDDKLVDLQ</sequence>
<dbReference type="GeneID" id="61274291"/>
<evidence type="ECO:0000313" key="7">
    <source>
        <dbReference type="EMBL" id="RGY08152.1"/>
    </source>
</evidence>
<dbReference type="EMBL" id="QSCO01000006">
    <property type="protein sequence ID" value="RGY08152.1"/>
    <property type="molecule type" value="Genomic_DNA"/>
</dbReference>
<dbReference type="AlphaFoldDB" id="A0A1Y3ZFH5"/>
<evidence type="ECO:0000256" key="1">
    <source>
        <dbReference type="ARBA" id="ARBA00023267"/>
    </source>
</evidence>
<dbReference type="InterPro" id="IPR011053">
    <property type="entry name" value="Single_hybrid_motif"/>
</dbReference>
<evidence type="ECO:0000313" key="4">
    <source>
        <dbReference type="EMBL" id="MDB9221441.1"/>
    </source>
</evidence>
<dbReference type="SUPFAM" id="SSF51230">
    <property type="entry name" value="Single hybrid motif"/>
    <property type="match status" value="1"/>
</dbReference>
<dbReference type="Proteomes" id="UP000284434">
    <property type="component" value="Unassembled WGS sequence"/>
</dbReference>
<dbReference type="Proteomes" id="UP001199750">
    <property type="component" value="Unassembled WGS sequence"/>
</dbReference>